<protein>
    <recommendedName>
        <fullName evidence="5">Lipoprotein</fullName>
    </recommendedName>
</protein>
<feature type="region of interest" description="Disordered" evidence="1">
    <location>
        <begin position="23"/>
        <end position="48"/>
    </location>
</feature>
<keyword evidence="2" id="KW-0732">Signal</keyword>
<sequence length="243" mass="26687">MNSSSRNLFFLLCMAGATACGPESAAPQDGENQALGHSQQSLSAPVQDPQQCNLQEGRYVVAAKPTTHANVYDVFFFNDTFYSPSAGCKSMLFVWTEGTNPVPPTPPNQSEFGIRLFEGWFGPNAQGQRRFAVKAVWRTQYRVSVFPTNLHARIYNPGDVSDMGGTFNVMDPFTGSSHISWEYITVPGQEYGSIFLTPYSSNSVVQSLYLESGTSRLTGSEQVRNYDGTCPTGYTCAPLPPNW</sequence>
<accession>A0ABY9WKZ9</accession>
<feature type="signal peptide" evidence="2">
    <location>
        <begin position="1"/>
        <end position="25"/>
    </location>
</feature>
<dbReference type="Proteomes" id="UP001611383">
    <property type="component" value="Chromosome"/>
</dbReference>
<evidence type="ECO:0008006" key="5">
    <source>
        <dbReference type="Google" id="ProtNLM"/>
    </source>
</evidence>
<keyword evidence="4" id="KW-1185">Reference proteome</keyword>
<proteinExistence type="predicted"/>
<evidence type="ECO:0000313" key="4">
    <source>
        <dbReference type="Proteomes" id="UP001611383"/>
    </source>
</evidence>
<evidence type="ECO:0000313" key="3">
    <source>
        <dbReference type="EMBL" id="WNG43110.1"/>
    </source>
</evidence>
<name>A0ABY9WKZ9_9BACT</name>
<feature type="chain" id="PRO_5046527358" description="Lipoprotein" evidence="2">
    <location>
        <begin position="26"/>
        <end position="243"/>
    </location>
</feature>
<evidence type="ECO:0000256" key="1">
    <source>
        <dbReference type="SAM" id="MobiDB-lite"/>
    </source>
</evidence>
<dbReference type="EMBL" id="CP043494">
    <property type="protein sequence ID" value="WNG43110.1"/>
    <property type="molecule type" value="Genomic_DNA"/>
</dbReference>
<reference evidence="3 4" key="1">
    <citation type="submission" date="2019-08" db="EMBL/GenBank/DDBJ databases">
        <title>Archangium and Cystobacter genomes.</title>
        <authorList>
            <person name="Chen I.-C.K."/>
            <person name="Wielgoss S."/>
        </authorList>
    </citation>
    <scope>NUCLEOTIDE SEQUENCE [LARGE SCALE GENOMIC DNA]</scope>
    <source>
        <strain evidence="3 4">Cbm 6</strain>
    </source>
</reference>
<feature type="compositionally biased region" description="Polar residues" evidence="1">
    <location>
        <begin position="35"/>
        <end position="48"/>
    </location>
</feature>
<gene>
    <name evidence="3" type="ORF">F0U60_02610</name>
</gene>
<organism evidence="3 4">
    <name type="scientific">Archangium minus</name>
    <dbReference type="NCBI Taxonomy" id="83450"/>
    <lineage>
        <taxon>Bacteria</taxon>
        <taxon>Pseudomonadati</taxon>
        <taxon>Myxococcota</taxon>
        <taxon>Myxococcia</taxon>
        <taxon>Myxococcales</taxon>
        <taxon>Cystobacterineae</taxon>
        <taxon>Archangiaceae</taxon>
        <taxon>Archangium</taxon>
    </lineage>
</organism>
<evidence type="ECO:0000256" key="2">
    <source>
        <dbReference type="SAM" id="SignalP"/>
    </source>
</evidence>
<dbReference type="RefSeq" id="WP_395813573.1">
    <property type="nucleotide sequence ID" value="NZ_CP043494.1"/>
</dbReference>